<dbReference type="InterPro" id="IPR020449">
    <property type="entry name" value="Tscrpt_reg_AraC-type_HTH"/>
</dbReference>
<dbReference type="CDD" id="cd17536">
    <property type="entry name" value="REC_YesN-like"/>
    <property type="match status" value="1"/>
</dbReference>
<name>A0ABR9QH79_9BACI</name>
<dbReference type="SUPFAM" id="SSF46689">
    <property type="entry name" value="Homeodomain-like"/>
    <property type="match status" value="2"/>
</dbReference>
<accession>A0ABR9QH79</accession>
<protein>
    <submittedName>
        <fullName evidence="7">Response regulator</fullName>
    </submittedName>
</protein>
<dbReference type="PROSITE" id="PS00041">
    <property type="entry name" value="HTH_ARAC_FAMILY_1"/>
    <property type="match status" value="1"/>
</dbReference>
<dbReference type="PANTHER" id="PTHR43280:SF2">
    <property type="entry name" value="HTH-TYPE TRANSCRIPTIONAL REGULATOR EXSA"/>
    <property type="match status" value="1"/>
</dbReference>
<dbReference type="Pfam" id="PF00072">
    <property type="entry name" value="Response_reg"/>
    <property type="match status" value="1"/>
</dbReference>
<dbReference type="InterPro" id="IPR011006">
    <property type="entry name" value="CheY-like_superfamily"/>
</dbReference>
<evidence type="ECO:0000256" key="1">
    <source>
        <dbReference type="ARBA" id="ARBA00023015"/>
    </source>
</evidence>
<keyword evidence="4" id="KW-0597">Phosphoprotein</keyword>
<organism evidence="7 8">
    <name type="scientific">Litchfieldia luteola</name>
    <dbReference type="NCBI Taxonomy" id="682179"/>
    <lineage>
        <taxon>Bacteria</taxon>
        <taxon>Bacillati</taxon>
        <taxon>Bacillota</taxon>
        <taxon>Bacilli</taxon>
        <taxon>Bacillales</taxon>
        <taxon>Bacillaceae</taxon>
        <taxon>Litchfieldia</taxon>
    </lineage>
</organism>
<evidence type="ECO:0000256" key="4">
    <source>
        <dbReference type="PROSITE-ProRule" id="PRU00169"/>
    </source>
</evidence>
<evidence type="ECO:0000313" key="7">
    <source>
        <dbReference type="EMBL" id="MBE4907848.1"/>
    </source>
</evidence>
<evidence type="ECO:0000256" key="2">
    <source>
        <dbReference type="ARBA" id="ARBA00023125"/>
    </source>
</evidence>
<proteinExistence type="predicted"/>
<dbReference type="SUPFAM" id="SSF52172">
    <property type="entry name" value="CheY-like"/>
    <property type="match status" value="1"/>
</dbReference>
<keyword evidence="2" id="KW-0238">DNA-binding</keyword>
<sequence>MEVWVMQKNILIVDDESITRQGIKKTLESWTNGNKEILVAPNAASAIDMFKSKKIHLLITDIDMPEMTGLEMLKEIKRIGQLPVVIIISAYSDFSYAQEAIELGVINYLLKPINKQKLIEVVEKALELEEKRKRVSMIEKVVDDRLIHIKEDEKLDGPIEKAIKYLDSNISNQINLKEVARHVHLNPSYFSVLFKEQTSMTFSEYVTRIRIQKAKNLLLTTNLTVSEIAEQVGYNTPKYFIKIFKEYENVTPNRYKVK</sequence>
<dbReference type="PRINTS" id="PR00032">
    <property type="entry name" value="HTHARAC"/>
</dbReference>
<dbReference type="Pfam" id="PF12833">
    <property type="entry name" value="HTH_18"/>
    <property type="match status" value="1"/>
</dbReference>
<evidence type="ECO:0000256" key="3">
    <source>
        <dbReference type="ARBA" id="ARBA00023163"/>
    </source>
</evidence>
<evidence type="ECO:0000259" key="5">
    <source>
        <dbReference type="PROSITE" id="PS01124"/>
    </source>
</evidence>
<feature type="domain" description="Response regulatory" evidence="6">
    <location>
        <begin position="9"/>
        <end position="126"/>
    </location>
</feature>
<keyword evidence="1" id="KW-0805">Transcription regulation</keyword>
<feature type="domain" description="HTH araC/xylS-type" evidence="5">
    <location>
        <begin position="160"/>
        <end position="258"/>
    </location>
</feature>
<evidence type="ECO:0000259" key="6">
    <source>
        <dbReference type="PROSITE" id="PS50110"/>
    </source>
</evidence>
<feature type="modified residue" description="4-aspartylphosphate" evidence="4">
    <location>
        <position position="61"/>
    </location>
</feature>
<evidence type="ECO:0000313" key="8">
    <source>
        <dbReference type="Proteomes" id="UP001516662"/>
    </source>
</evidence>
<dbReference type="PROSITE" id="PS01124">
    <property type="entry name" value="HTH_ARAC_FAMILY_2"/>
    <property type="match status" value="1"/>
</dbReference>
<dbReference type="InterPro" id="IPR009057">
    <property type="entry name" value="Homeodomain-like_sf"/>
</dbReference>
<dbReference type="SMART" id="SM00448">
    <property type="entry name" value="REC"/>
    <property type="match status" value="1"/>
</dbReference>
<keyword evidence="8" id="KW-1185">Reference proteome</keyword>
<comment type="caution">
    <text evidence="7">The sequence shown here is derived from an EMBL/GenBank/DDBJ whole genome shotgun (WGS) entry which is preliminary data.</text>
</comment>
<dbReference type="Gene3D" id="3.40.50.2300">
    <property type="match status" value="1"/>
</dbReference>
<gene>
    <name evidence="7" type="ORF">IMZ08_07250</name>
</gene>
<dbReference type="PANTHER" id="PTHR43280">
    <property type="entry name" value="ARAC-FAMILY TRANSCRIPTIONAL REGULATOR"/>
    <property type="match status" value="1"/>
</dbReference>
<dbReference type="Gene3D" id="1.10.10.60">
    <property type="entry name" value="Homeodomain-like"/>
    <property type="match status" value="2"/>
</dbReference>
<dbReference type="SMART" id="SM00342">
    <property type="entry name" value="HTH_ARAC"/>
    <property type="match status" value="1"/>
</dbReference>
<dbReference type="InterPro" id="IPR001789">
    <property type="entry name" value="Sig_transdc_resp-reg_receiver"/>
</dbReference>
<dbReference type="PROSITE" id="PS50110">
    <property type="entry name" value="RESPONSE_REGULATORY"/>
    <property type="match status" value="1"/>
</dbReference>
<dbReference type="InterPro" id="IPR018060">
    <property type="entry name" value="HTH_AraC"/>
</dbReference>
<dbReference type="EMBL" id="JADCLJ010000018">
    <property type="protein sequence ID" value="MBE4907848.1"/>
    <property type="molecule type" value="Genomic_DNA"/>
</dbReference>
<reference evidence="7 8" key="1">
    <citation type="submission" date="2020-10" db="EMBL/GenBank/DDBJ databases">
        <title>Bacillus sp. HD4P25, an endophyte from a halophyte.</title>
        <authorList>
            <person name="Sun J.-Q."/>
        </authorList>
    </citation>
    <scope>NUCLEOTIDE SEQUENCE [LARGE SCALE GENOMIC DNA]</scope>
    <source>
        <strain evidence="7 8">YIM 93174</strain>
    </source>
</reference>
<dbReference type="InterPro" id="IPR018062">
    <property type="entry name" value="HTH_AraC-typ_CS"/>
</dbReference>
<dbReference type="Proteomes" id="UP001516662">
    <property type="component" value="Unassembled WGS sequence"/>
</dbReference>
<keyword evidence="3" id="KW-0804">Transcription</keyword>